<comment type="miscellaneous">
    <text evidence="5">In the reaction, the free carboxyl group of octanoic acid is attached via an amide linkage to the epsilon-amino group of a specific lysine residue of lipoyl domains of lipoate-dependent enzymes.</text>
</comment>
<evidence type="ECO:0000256" key="6">
    <source>
        <dbReference type="PIRNR" id="PIRNR016262"/>
    </source>
</evidence>
<feature type="binding site" evidence="5">
    <location>
        <begin position="176"/>
        <end position="178"/>
    </location>
    <ligand>
        <name>substrate</name>
    </ligand>
</feature>
<dbReference type="PANTHER" id="PTHR10993:SF7">
    <property type="entry name" value="LIPOYLTRANSFERASE 2, MITOCHONDRIAL-RELATED"/>
    <property type="match status" value="1"/>
</dbReference>
<feature type="active site" description="Acyl-thioester intermediate" evidence="5">
    <location>
        <position position="194"/>
    </location>
</feature>
<comment type="function">
    <text evidence="4 5 6">Catalyzes the transfer of endogenously produced octanoic acid from octanoyl-acyl-carrier-protein onto the lipoyl domains of lipoate-dependent enzymes. Lipoyl-ACP can also act as a substrate although octanoyl-ACP is likely to be the physiological substrate.</text>
</comment>
<dbReference type="InterPro" id="IPR000544">
    <property type="entry name" value="Octanoyltransferase"/>
</dbReference>
<dbReference type="SUPFAM" id="SSF55681">
    <property type="entry name" value="Class II aaRS and biotin synthetases"/>
    <property type="match status" value="1"/>
</dbReference>
<evidence type="ECO:0000256" key="5">
    <source>
        <dbReference type="HAMAP-Rule" id="MF_00013"/>
    </source>
</evidence>
<comment type="pathway">
    <text evidence="1 5 6">Protein modification; protein lipoylation via endogenous pathway; protein N(6)-(lipoyl)lysine from octanoyl-[acyl-carrier-protein]: step 1/2.</text>
</comment>
<dbReference type="InterPro" id="IPR045864">
    <property type="entry name" value="aa-tRNA-synth_II/BPL/LPL"/>
</dbReference>
<evidence type="ECO:0000313" key="8">
    <source>
        <dbReference type="EMBL" id="MDT0630288.1"/>
    </source>
</evidence>
<evidence type="ECO:0000259" key="7">
    <source>
        <dbReference type="PROSITE" id="PS51733"/>
    </source>
</evidence>
<feature type="binding site" evidence="5">
    <location>
        <begin position="84"/>
        <end position="91"/>
    </location>
    <ligand>
        <name>substrate</name>
    </ligand>
</feature>
<feature type="binding site" evidence="5">
    <location>
        <begin position="163"/>
        <end position="165"/>
    </location>
    <ligand>
        <name>substrate</name>
    </ligand>
</feature>
<keyword evidence="9" id="KW-1185">Reference proteome</keyword>
<feature type="domain" description="BPL/LPL catalytic" evidence="7">
    <location>
        <begin position="39"/>
        <end position="233"/>
    </location>
</feature>
<sequence length="249" mass="26453">MSHPAHVVRLGRAPYRDVWALQQELQDGLIAAKRAAPPESPPHTVLVVEHDPVITLGKSGDAANVVTPEAELARRGVEVVRVDRGGDVTVHGPGQVVVYPVLDLDRLETPEGAPLRDLHRYLRELEEAVIRTCADGGVAAGRVAGRTGVWVGPDDRPERKVCAMGVRCSRWVTMHGLALNVTTDLALFDLVVPCGIADRAVTSLAAEGARLADPAAVTDRLLTHLADRLGLDLEEAGGVDTERAAPAGV</sequence>
<organism evidence="8 9">
    <name type="scientific">Rubrivirga litoralis</name>
    <dbReference type="NCBI Taxonomy" id="3075598"/>
    <lineage>
        <taxon>Bacteria</taxon>
        <taxon>Pseudomonadati</taxon>
        <taxon>Rhodothermota</taxon>
        <taxon>Rhodothermia</taxon>
        <taxon>Rhodothermales</taxon>
        <taxon>Rubricoccaceae</taxon>
        <taxon>Rubrivirga</taxon>
    </lineage>
</organism>
<dbReference type="InterPro" id="IPR004143">
    <property type="entry name" value="BPL_LPL_catalytic"/>
</dbReference>
<dbReference type="Gene3D" id="3.30.930.10">
    <property type="entry name" value="Bira Bifunctional Protein, Domain 2"/>
    <property type="match status" value="1"/>
</dbReference>
<dbReference type="EMBL" id="JAVRHT010000001">
    <property type="protein sequence ID" value="MDT0630288.1"/>
    <property type="molecule type" value="Genomic_DNA"/>
</dbReference>
<dbReference type="NCBIfam" id="NF010925">
    <property type="entry name" value="PRK14345.1"/>
    <property type="match status" value="1"/>
</dbReference>
<dbReference type="RefSeq" id="WP_311661290.1">
    <property type="nucleotide sequence ID" value="NZ_JAVRHT010000001.1"/>
</dbReference>
<name>A0ABU3BLX4_9BACT</name>
<evidence type="ECO:0000256" key="4">
    <source>
        <dbReference type="ARBA" id="ARBA00024732"/>
    </source>
</evidence>
<comment type="subcellular location">
    <subcellularLocation>
        <location evidence="5">Cytoplasm</location>
    </subcellularLocation>
</comment>
<evidence type="ECO:0000256" key="2">
    <source>
        <dbReference type="ARBA" id="ARBA00022679"/>
    </source>
</evidence>
<dbReference type="Pfam" id="PF21948">
    <property type="entry name" value="LplA-B_cat"/>
    <property type="match status" value="1"/>
</dbReference>
<dbReference type="NCBIfam" id="TIGR00214">
    <property type="entry name" value="lipB"/>
    <property type="match status" value="1"/>
</dbReference>
<comment type="catalytic activity">
    <reaction evidence="5 6">
        <text>octanoyl-[ACP] + L-lysyl-[protein] = N(6)-octanoyl-L-lysyl-[protein] + holo-[ACP] + H(+)</text>
        <dbReference type="Rhea" id="RHEA:17665"/>
        <dbReference type="Rhea" id="RHEA-COMP:9636"/>
        <dbReference type="Rhea" id="RHEA-COMP:9685"/>
        <dbReference type="Rhea" id="RHEA-COMP:9752"/>
        <dbReference type="Rhea" id="RHEA-COMP:9928"/>
        <dbReference type="ChEBI" id="CHEBI:15378"/>
        <dbReference type="ChEBI" id="CHEBI:29969"/>
        <dbReference type="ChEBI" id="CHEBI:64479"/>
        <dbReference type="ChEBI" id="CHEBI:78463"/>
        <dbReference type="ChEBI" id="CHEBI:78809"/>
        <dbReference type="EC" id="2.3.1.181"/>
    </reaction>
</comment>
<dbReference type="PROSITE" id="PS51733">
    <property type="entry name" value="BPL_LPL_CATALYTIC"/>
    <property type="match status" value="1"/>
</dbReference>
<evidence type="ECO:0000256" key="1">
    <source>
        <dbReference type="ARBA" id="ARBA00004821"/>
    </source>
</evidence>
<dbReference type="PIRSF" id="PIRSF016262">
    <property type="entry name" value="LPLase"/>
    <property type="match status" value="1"/>
</dbReference>
<reference evidence="8 9" key="1">
    <citation type="submission" date="2023-09" db="EMBL/GenBank/DDBJ databases">
        <authorList>
            <person name="Rey-Velasco X."/>
        </authorList>
    </citation>
    <scope>NUCLEOTIDE SEQUENCE [LARGE SCALE GENOMIC DNA]</scope>
    <source>
        <strain evidence="8 9">F394</strain>
    </source>
</reference>
<keyword evidence="2 5" id="KW-0808">Transferase</keyword>
<comment type="caution">
    <text evidence="8">The sequence shown here is derived from an EMBL/GenBank/DDBJ whole genome shotgun (WGS) entry which is preliminary data.</text>
</comment>
<keyword evidence="5" id="KW-0963">Cytoplasm</keyword>
<dbReference type="PANTHER" id="PTHR10993">
    <property type="entry name" value="OCTANOYLTRANSFERASE"/>
    <property type="match status" value="1"/>
</dbReference>
<dbReference type="EC" id="2.3.1.181" evidence="5 6"/>
<keyword evidence="3 5" id="KW-0012">Acyltransferase</keyword>
<comment type="similarity">
    <text evidence="5 6">Belongs to the LipB family.</text>
</comment>
<evidence type="ECO:0000256" key="3">
    <source>
        <dbReference type="ARBA" id="ARBA00023315"/>
    </source>
</evidence>
<gene>
    <name evidence="5 8" type="primary">lipB</name>
    <name evidence="8" type="ORF">RM540_00875</name>
</gene>
<dbReference type="CDD" id="cd16444">
    <property type="entry name" value="LipB"/>
    <property type="match status" value="1"/>
</dbReference>
<accession>A0ABU3BLX4</accession>
<evidence type="ECO:0000313" key="9">
    <source>
        <dbReference type="Proteomes" id="UP001267426"/>
    </source>
</evidence>
<dbReference type="HAMAP" id="MF_00013">
    <property type="entry name" value="LipB"/>
    <property type="match status" value="1"/>
</dbReference>
<proteinExistence type="inferred from homology"/>
<dbReference type="Proteomes" id="UP001267426">
    <property type="component" value="Unassembled WGS sequence"/>
</dbReference>
<dbReference type="GO" id="GO:0033819">
    <property type="term" value="F:lipoyl(octanoyl) transferase activity"/>
    <property type="evidence" value="ECO:0007669"/>
    <property type="project" value="UniProtKB-EC"/>
</dbReference>
<protein>
    <recommendedName>
        <fullName evidence="5 6">Octanoyltransferase</fullName>
        <ecNumber evidence="5 6">2.3.1.181</ecNumber>
    </recommendedName>
    <alternativeName>
        <fullName evidence="5">Lipoate-protein ligase B</fullName>
    </alternativeName>
    <alternativeName>
        <fullName evidence="5">Lipoyl/octanoyl transferase</fullName>
    </alternativeName>
    <alternativeName>
        <fullName evidence="5">Octanoyl-[acyl-carrier-protein]-protein N-octanoyltransferase</fullName>
    </alternativeName>
</protein>
<feature type="site" description="Lowers pKa of active site Cys" evidence="5">
    <location>
        <position position="160"/>
    </location>
</feature>